<dbReference type="AlphaFoldDB" id="A0A8T0C4K5"/>
<proteinExistence type="predicted"/>
<comment type="caution">
    <text evidence="1">The sequence shown here is derived from an EMBL/GenBank/DDBJ whole genome shotgun (WGS) entry which is preliminary data.</text>
</comment>
<evidence type="ECO:0000313" key="1">
    <source>
        <dbReference type="EMBL" id="KAF7783517.1"/>
    </source>
</evidence>
<dbReference type="Proteomes" id="UP000016480">
    <property type="component" value="Unassembled WGS sequence"/>
</dbReference>
<organism evidence="1 2">
    <name type="scientific">Pseudoalteromonas rubra</name>
    <dbReference type="NCBI Taxonomy" id="43658"/>
    <lineage>
        <taxon>Bacteria</taxon>
        <taxon>Pseudomonadati</taxon>
        <taxon>Pseudomonadota</taxon>
        <taxon>Gammaproteobacteria</taxon>
        <taxon>Alteromonadales</taxon>
        <taxon>Pseudoalteromonadaceae</taxon>
        <taxon>Pseudoalteromonas</taxon>
    </lineage>
</organism>
<sequence length="58" mass="6948">MDTKFNLLFASFYTRILFRKYTKLQAHLPKFEMLILFPVYRKLQNKPVPNAKGKQVNT</sequence>
<name>A0A8T0C4K5_9GAMM</name>
<gene>
    <name evidence="1" type="ORF">PRUB_a3304</name>
</gene>
<dbReference type="EMBL" id="AHCD03000043">
    <property type="protein sequence ID" value="KAF7783517.1"/>
    <property type="molecule type" value="Genomic_DNA"/>
</dbReference>
<evidence type="ECO:0000313" key="2">
    <source>
        <dbReference type="Proteomes" id="UP000016480"/>
    </source>
</evidence>
<protein>
    <submittedName>
        <fullName evidence="1">Uncharacterized protein</fullName>
    </submittedName>
</protein>
<reference evidence="1 2" key="1">
    <citation type="journal article" date="2012" name="J. Bacteriol.">
        <title>Genome sequence of the cycloprodigiosin-producing bacterial strain Pseudoalteromonas rubra ATCC 29570(T).</title>
        <authorList>
            <person name="Xie B.B."/>
            <person name="Shu Y.L."/>
            <person name="Qin Q.L."/>
            <person name="Rong J.C."/>
            <person name="Zhang X.Y."/>
            <person name="Chen X.L."/>
            <person name="Zhou B.C."/>
            <person name="Zhang Y.Z."/>
        </authorList>
    </citation>
    <scope>NUCLEOTIDE SEQUENCE [LARGE SCALE GENOMIC DNA]</scope>
    <source>
        <strain evidence="1 2">DSM 6842</strain>
    </source>
</reference>
<accession>A0A8T0C4K5</accession>